<reference evidence="3" key="1">
    <citation type="journal article" date="2014" name="Int. J. Syst. Evol. Microbiol.">
        <title>Complete genome sequence of Corynebacterium casei LMG S-19264T (=DSM 44701T), isolated from a smear-ripened cheese.</title>
        <authorList>
            <consortium name="US DOE Joint Genome Institute (JGI-PGF)"/>
            <person name="Walter F."/>
            <person name="Albersmeier A."/>
            <person name="Kalinowski J."/>
            <person name="Ruckert C."/>
        </authorList>
    </citation>
    <scope>NUCLEOTIDE SEQUENCE</scope>
    <source>
        <strain evidence="3">CGMCC 4.7201</strain>
    </source>
</reference>
<dbReference type="AlphaFoldDB" id="A0A917ZPE4"/>
<dbReference type="Gene3D" id="3.30.470.20">
    <property type="entry name" value="ATP-grasp fold, B domain"/>
    <property type="match status" value="1"/>
</dbReference>
<feature type="domain" description="ATP-grasp" evidence="2">
    <location>
        <begin position="93"/>
        <end position="274"/>
    </location>
</feature>
<proteinExistence type="predicted"/>
<keyword evidence="1" id="KW-0067">ATP-binding</keyword>
<dbReference type="RefSeq" id="WP_189131891.1">
    <property type="nucleotide sequence ID" value="NZ_BMMS01000010.1"/>
</dbReference>
<evidence type="ECO:0000256" key="1">
    <source>
        <dbReference type="PROSITE-ProRule" id="PRU00409"/>
    </source>
</evidence>
<dbReference type="SUPFAM" id="SSF56059">
    <property type="entry name" value="Glutathione synthetase ATP-binding domain-like"/>
    <property type="match status" value="1"/>
</dbReference>
<name>A0A917ZPE4_9ACTN</name>
<dbReference type="Proteomes" id="UP000641932">
    <property type="component" value="Unassembled WGS sequence"/>
</dbReference>
<accession>A0A917ZPE4</accession>
<dbReference type="InterPro" id="IPR013651">
    <property type="entry name" value="ATP-grasp_RimK-type"/>
</dbReference>
<dbReference type="EMBL" id="BMMS01000010">
    <property type="protein sequence ID" value="GGO87885.1"/>
    <property type="molecule type" value="Genomic_DNA"/>
</dbReference>
<sequence length="274" mass="29283">MRICLLTSRPDHPLLEGARRALAPRHQVVAADPDASHGSPAAPAPDPPSADVYLLKTRTPRALALAHRLERRGARVLNSASATELCQDRARMAEVAGKAGLPFPRTRAYDCPSRIAGDIGELGFPLMVKSRRSARLDVVARIDDREGLSALARSRPGHPVVVQRFVENDGWDRKLWVVDTQVYAGLRPTPLADPLPVGDKSLTEPLDPADVPEAWTALALRAGRAFGLQVYGVDLIERDGAPVIVDVNAFPGMRGMDGAPEALAALAVSAGSGR</sequence>
<dbReference type="InterPro" id="IPR011761">
    <property type="entry name" value="ATP-grasp"/>
</dbReference>
<keyword evidence="1" id="KW-0547">Nucleotide-binding</keyword>
<dbReference type="Gene3D" id="3.40.50.20">
    <property type="match status" value="1"/>
</dbReference>
<dbReference type="GO" id="GO:0018169">
    <property type="term" value="F:ribosomal S6-glutamic acid ligase activity"/>
    <property type="evidence" value="ECO:0007669"/>
    <property type="project" value="TreeGrafter"/>
</dbReference>
<dbReference type="GO" id="GO:0005737">
    <property type="term" value="C:cytoplasm"/>
    <property type="evidence" value="ECO:0007669"/>
    <property type="project" value="TreeGrafter"/>
</dbReference>
<evidence type="ECO:0000313" key="3">
    <source>
        <dbReference type="EMBL" id="GGO87885.1"/>
    </source>
</evidence>
<protein>
    <recommendedName>
        <fullName evidence="2">ATP-grasp domain-containing protein</fullName>
    </recommendedName>
</protein>
<dbReference type="Pfam" id="PF08443">
    <property type="entry name" value="RimK"/>
    <property type="match status" value="1"/>
</dbReference>
<comment type="caution">
    <text evidence="3">The sequence shown here is derived from an EMBL/GenBank/DDBJ whole genome shotgun (WGS) entry which is preliminary data.</text>
</comment>
<dbReference type="PANTHER" id="PTHR21621:SF0">
    <property type="entry name" value="BETA-CITRYLGLUTAMATE SYNTHASE B-RELATED"/>
    <property type="match status" value="1"/>
</dbReference>
<keyword evidence="4" id="KW-1185">Reference proteome</keyword>
<reference evidence="3" key="2">
    <citation type="submission" date="2020-09" db="EMBL/GenBank/DDBJ databases">
        <authorList>
            <person name="Sun Q."/>
            <person name="Zhou Y."/>
        </authorList>
    </citation>
    <scope>NUCLEOTIDE SEQUENCE</scope>
    <source>
        <strain evidence="3">CGMCC 4.7201</strain>
    </source>
</reference>
<dbReference type="GO" id="GO:0005524">
    <property type="term" value="F:ATP binding"/>
    <property type="evidence" value="ECO:0007669"/>
    <property type="project" value="UniProtKB-UniRule"/>
</dbReference>
<evidence type="ECO:0000259" key="2">
    <source>
        <dbReference type="PROSITE" id="PS50975"/>
    </source>
</evidence>
<dbReference type="GO" id="GO:0046872">
    <property type="term" value="F:metal ion binding"/>
    <property type="evidence" value="ECO:0007669"/>
    <property type="project" value="InterPro"/>
</dbReference>
<dbReference type="PROSITE" id="PS50975">
    <property type="entry name" value="ATP_GRASP"/>
    <property type="match status" value="1"/>
</dbReference>
<dbReference type="PANTHER" id="PTHR21621">
    <property type="entry name" value="RIBOSOMAL PROTEIN S6 MODIFICATION PROTEIN"/>
    <property type="match status" value="1"/>
</dbReference>
<organism evidence="3 4">
    <name type="scientific">Wenjunlia tyrosinilytica</name>
    <dbReference type="NCBI Taxonomy" id="1544741"/>
    <lineage>
        <taxon>Bacteria</taxon>
        <taxon>Bacillati</taxon>
        <taxon>Actinomycetota</taxon>
        <taxon>Actinomycetes</taxon>
        <taxon>Kitasatosporales</taxon>
        <taxon>Streptomycetaceae</taxon>
        <taxon>Wenjunlia</taxon>
    </lineage>
</organism>
<dbReference type="GO" id="GO:0009432">
    <property type="term" value="P:SOS response"/>
    <property type="evidence" value="ECO:0007669"/>
    <property type="project" value="TreeGrafter"/>
</dbReference>
<gene>
    <name evidence="3" type="ORF">GCM10012280_27390</name>
</gene>
<evidence type="ECO:0000313" key="4">
    <source>
        <dbReference type="Proteomes" id="UP000641932"/>
    </source>
</evidence>